<dbReference type="OrthoDB" id="4558583at2"/>
<comment type="caution">
    <text evidence="1">The sequence shown here is derived from an EMBL/GenBank/DDBJ whole genome shotgun (WGS) entry which is preliminary data.</text>
</comment>
<reference evidence="2" key="1">
    <citation type="journal article" date="2016" name="Genome Announc.">
        <title>Draft Genome Sequences of Five Rapidly Growing Mycobacterium Species, M. thermoresistibile, M. fortuitum subsp. acetamidolyticum, M. canariasense, M. brisbanense, and M. novocastrense.</title>
        <authorList>
            <person name="Katahira K."/>
            <person name="Ogura Y."/>
            <person name="Gotoh Y."/>
            <person name="Hayashi T."/>
        </authorList>
    </citation>
    <scope>NUCLEOTIDE SEQUENCE [LARGE SCALE GENOMIC DNA]</scope>
    <source>
        <strain evidence="2">JCM15298</strain>
    </source>
</reference>
<dbReference type="Proteomes" id="UP000069443">
    <property type="component" value="Unassembled WGS sequence"/>
</dbReference>
<evidence type="ECO:0000313" key="1">
    <source>
        <dbReference type="EMBL" id="GAS94854.1"/>
    </source>
</evidence>
<organism evidence="1 2">
    <name type="scientific">Mycolicibacterium canariasense</name>
    <name type="common">Mycobacterium canariasense</name>
    <dbReference type="NCBI Taxonomy" id="228230"/>
    <lineage>
        <taxon>Bacteria</taxon>
        <taxon>Bacillati</taxon>
        <taxon>Actinomycetota</taxon>
        <taxon>Actinomycetes</taxon>
        <taxon>Mycobacteriales</taxon>
        <taxon>Mycobacteriaceae</taxon>
        <taxon>Mycolicibacterium</taxon>
    </lineage>
</organism>
<dbReference type="RefSeq" id="WP_085122394.1">
    <property type="nucleotide sequence ID" value="NZ_BCSY01000035.1"/>
</dbReference>
<protein>
    <submittedName>
        <fullName evidence="1">Uncharacterized protein</fullName>
    </submittedName>
</protein>
<proteinExistence type="predicted"/>
<reference evidence="2" key="2">
    <citation type="submission" date="2016-02" db="EMBL/GenBank/DDBJ databases">
        <title>Draft genome sequence of five rapidly growing Mycobacterium species.</title>
        <authorList>
            <person name="Katahira K."/>
            <person name="Gotou Y."/>
            <person name="Iida K."/>
            <person name="Ogura Y."/>
            <person name="Hayashi T."/>
        </authorList>
    </citation>
    <scope>NUCLEOTIDE SEQUENCE [LARGE SCALE GENOMIC DNA]</scope>
    <source>
        <strain evidence="2">JCM15298</strain>
    </source>
</reference>
<keyword evidence="2" id="KW-1185">Reference proteome</keyword>
<sequence length="262" mass="28933">MSRVEITPDAIAAVLSEYPQLTWHGFREDPSPTPWSGDAAHAQVQRVVDHLVATYPRGTRINPNAYSYSLKHVYERLAGEYITNGTFILAALLAGYRCEPQDRGPNATFDMRQRDVLRAWSASHNQPLRRSCTPEERAGDTQREFAVDWDALVDTGRYRVPARDALEAIILDCVIDTRGAYDPLDEDDPAAVFAEIVVDDLRSDGAESRIGQQFGDLLAAAPIGVDSAEPGQDCPRGYFRVTIAGEAFEGPLVDIPCSYVFS</sequence>
<dbReference type="STRING" id="228230.RMCC_1820"/>
<dbReference type="AlphaFoldDB" id="A0A100WB85"/>
<gene>
    <name evidence="1" type="ORF">RMCC_1820</name>
</gene>
<accession>A0A100WB85</accession>
<name>A0A100WB85_MYCCR</name>
<dbReference type="EMBL" id="BCSY01000035">
    <property type="protein sequence ID" value="GAS94854.1"/>
    <property type="molecule type" value="Genomic_DNA"/>
</dbReference>
<evidence type="ECO:0000313" key="2">
    <source>
        <dbReference type="Proteomes" id="UP000069443"/>
    </source>
</evidence>